<dbReference type="AlphaFoldDB" id="A0A4R7UTQ1"/>
<feature type="chain" id="PRO_5020365177" evidence="3">
    <location>
        <begin position="32"/>
        <end position="238"/>
    </location>
</feature>
<dbReference type="EMBL" id="SOCP01000025">
    <property type="protein sequence ID" value="TDV39810.1"/>
    <property type="molecule type" value="Genomic_DNA"/>
</dbReference>
<accession>A0A4R7UTQ1</accession>
<keyword evidence="3" id="KW-0732">Signal</keyword>
<dbReference type="GO" id="GO:0016787">
    <property type="term" value="F:hydrolase activity"/>
    <property type="evidence" value="ECO:0007669"/>
    <property type="project" value="UniProtKB-KW"/>
</dbReference>
<evidence type="ECO:0000256" key="2">
    <source>
        <dbReference type="ARBA" id="ARBA00022801"/>
    </source>
</evidence>
<evidence type="ECO:0000313" key="4">
    <source>
        <dbReference type="EMBL" id="TDV39810.1"/>
    </source>
</evidence>
<feature type="signal peptide" evidence="3">
    <location>
        <begin position="1"/>
        <end position="31"/>
    </location>
</feature>
<dbReference type="OrthoDB" id="5326845at2"/>
<proteinExistence type="predicted"/>
<reference evidence="4 5" key="1">
    <citation type="submission" date="2019-03" db="EMBL/GenBank/DDBJ databases">
        <title>Genomic Encyclopedia of Archaeal and Bacterial Type Strains, Phase II (KMG-II): from individual species to whole genera.</title>
        <authorList>
            <person name="Goeker M."/>
        </authorList>
    </citation>
    <scope>NUCLEOTIDE SEQUENCE [LARGE SCALE GENOMIC DNA]</scope>
    <source>
        <strain evidence="4 5">DSM 45499</strain>
    </source>
</reference>
<comment type="caution">
    <text evidence="4">The sequence shown here is derived from an EMBL/GenBank/DDBJ whole genome shotgun (WGS) entry which is preliminary data.</text>
</comment>
<organism evidence="4 5">
    <name type="scientific">Actinophytocola oryzae</name>
    <dbReference type="NCBI Taxonomy" id="502181"/>
    <lineage>
        <taxon>Bacteria</taxon>
        <taxon>Bacillati</taxon>
        <taxon>Actinomycetota</taxon>
        <taxon>Actinomycetes</taxon>
        <taxon>Pseudonocardiales</taxon>
        <taxon>Pseudonocardiaceae</taxon>
    </lineage>
</organism>
<dbReference type="SUPFAM" id="SSF53933">
    <property type="entry name" value="Microbial ribonucleases"/>
    <property type="match status" value="2"/>
</dbReference>
<dbReference type="Proteomes" id="UP000294927">
    <property type="component" value="Unassembled WGS sequence"/>
</dbReference>
<keyword evidence="2" id="KW-0378">Hydrolase</keyword>
<dbReference type="GO" id="GO:0003723">
    <property type="term" value="F:RNA binding"/>
    <property type="evidence" value="ECO:0007669"/>
    <property type="project" value="InterPro"/>
</dbReference>
<keyword evidence="1" id="KW-0540">Nuclease</keyword>
<dbReference type="GO" id="GO:0004521">
    <property type="term" value="F:RNA endonuclease activity"/>
    <property type="evidence" value="ECO:0007669"/>
    <property type="project" value="InterPro"/>
</dbReference>
<keyword evidence="5" id="KW-1185">Reference proteome</keyword>
<evidence type="ECO:0000256" key="3">
    <source>
        <dbReference type="SAM" id="SignalP"/>
    </source>
</evidence>
<evidence type="ECO:0000256" key="1">
    <source>
        <dbReference type="ARBA" id="ARBA00022722"/>
    </source>
</evidence>
<dbReference type="Pfam" id="PF00545">
    <property type="entry name" value="Ribonuclease"/>
    <property type="match status" value="2"/>
</dbReference>
<dbReference type="Gene3D" id="3.10.450.30">
    <property type="entry name" value="Microbial ribonucleases"/>
    <property type="match status" value="2"/>
</dbReference>
<name>A0A4R7UTQ1_9PSEU</name>
<sequence>MSNVTSRRVRTLLPLLMAAMAFLGLTLPSYAAEVVQPPCGDTSGYDEVSLSSLPAQAADTVELIERGGPFPYPQDGTVFQNREGILPACATGYYHEYTVKTPGSPDRGARRIVTGTAGEHFYTDDHYASFSIVDLGGGQPACGDADVAQRPVGSLPAQVASTIALVERGGPFPFPDDGTVYQNREGVLPACATDYYHLYTVPTPGTSGKGDRRLVTGGDGEYYYTPDRYVTFVEVITD</sequence>
<protein>
    <submittedName>
        <fullName evidence="4">Ribonuclease</fullName>
    </submittedName>
</protein>
<evidence type="ECO:0000313" key="5">
    <source>
        <dbReference type="Proteomes" id="UP000294927"/>
    </source>
</evidence>
<gene>
    <name evidence="4" type="ORF">CLV71_125122</name>
</gene>
<dbReference type="InterPro" id="IPR000026">
    <property type="entry name" value="N1-like"/>
</dbReference>
<dbReference type="InterPro" id="IPR016191">
    <property type="entry name" value="Ribonuclease/ribotoxin"/>
</dbReference>